<proteinExistence type="predicted"/>
<evidence type="ECO:0000313" key="1">
    <source>
        <dbReference type="EMBL" id="ABL65718.1"/>
    </source>
</evidence>
<dbReference type="GO" id="GO:0004519">
    <property type="term" value="F:endonuclease activity"/>
    <property type="evidence" value="ECO:0007669"/>
    <property type="project" value="InterPro"/>
</dbReference>
<dbReference type="Pfam" id="PF09907">
    <property type="entry name" value="HigB_toxin"/>
    <property type="match status" value="1"/>
</dbReference>
<dbReference type="AlphaFoldDB" id="A1BH41"/>
<keyword evidence="2" id="KW-1185">Reference proteome</keyword>
<dbReference type="STRING" id="290317.Cpha266_1700"/>
<reference evidence="1 2" key="1">
    <citation type="submission" date="2006-12" db="EMBL/GenBank/DDBJ databases">
        <title>Complete sequence of Chlorobium phaeobacteroides DSM 266.</title>
        <authorList>
            <consortium name="US DOE Joint Genome Institute"/>
            <person name="Copeland A."/>
            <person name="Lucas S."/>
            <person name="Lapidus A."/>
            <person name="Barry K."/>
            <person name="Detter J.C."/>
            <person name="Glavina del Rio T."/>
            <person name="Hammon N."/>
            <person name="Israni S."/>
            <person name="Pitluck S."/>
            <person name="Goltsman E."/>
            <person name="Schmutz J."/>
            <person name="Larimer F."/>
            <person name="Land M."/>
            <person name="Hauser L."/>
            <person name="Mikhailova N."/>
            <person name="Li T."/>
            <person name="Overmann J."/>
            <person name="Bryant D.A."/>
            <person name="Richardson P."/>
        </authorList>
    </citation>
    <scope>NUCLEOTIDE SEQUENCE [LARGE SCALE GENOMIC DNA]</scope>
    <source>
        <strain evidence="1 2">DSM 266</strain>
    </source>
</reference>
<dbReference type="eggNOG" id="COG4680">
    <property type="taxonomic scope" value="Bacteria"/>
</dbReference>
<dbReference type="Proteomes" id="UP000008701">
    <property type="component" value="Chromosome"/>
</dbReference>
<dbReference type="KEGG" id="cph:Cpha266_1700"/>
<evidence type="ECO:0000313" key="2">
    <source>
        <dbReference type="Proteomes" id="UP000008701"/>
    </source>
</evidence>
<dbReference type="EMBL" id="CP000492">
    <property type="protein sequence ID" value="ABL65718.1"/>
    <property type="molecule type" value="Genomic_DNA"/>
</dbReference>
<dbReference type="RefSeq" id="WP_011745527.1">
    <property type="nucleotide sequence ID" value="NC_008639.1"/>
</dbReference>
<protein>
    <recommendedName>
        <fullName evidence="3">Type II toxin-antitoxin system HigB family toxin</fullName>
    </recommendedName>
</protein>
<dbReference type="GO" id="GO:0110001">
    <property type="term" value="C:toxin-antitoxin complex"/>
    <property type="evidence" value="ECO:0007669"/>
    <property type="project" value="InterPro"/>
</dbReference>
<sequence length="100" mass="11558">MVIIKKSALNSFGAKYPDAIPALNEWYARVKAADWQNHADLKTMFLSADYIANERYVFNIKGNHYRIVARIRFSSRTVFIKFIGTHKSYDSIDPATIEQQ</sequence>
<accession>A1BH41</accession>
<dbReference type="HOGENOM" id="CLU_153067_3_0_10"/>
<dbReference type="GO" id="GO:0003723">
    <property type="term" value="F:RNA binding"/>
    <property type="evidence" value="ECO:0007669"/>
    <property type="project" value="InterPro"/>
</dbReference>
<dbReference type="OrthoDB" id="9799912at2"/>
<organism evidence="1 2">
    <name type="scientific">Chlorobium phaeobacteroides (strain DSM 266 / SMG 266 / 2430)</name>
    <dbReference type="NCBI Taxonomy" id="290317"/>
    <lineage>
        <taxon>Bacteria</taxon>
        <taxon>Pseudomonadati</taxon>
        <taxon>Chlorobiota</taxon>
        <taxon>Chlorobiia</taxon>
        <taxon>Chlorobiales</taxon>
        <taxon>Chlorobiaceae</taxon>
        <taxon>Chlorobium/Pelodictyon group</taxon>
        <taxon>Chlorobium</taxon>
    </lineage>
</organism>
<name>A1BH41_CHLPD</name>
<evidence type="ECO:0008006" key="3">
    <source>
        <dbReference type="Google" id="ProtNLM"/>
    </source>
</evidence>
<dbReference type="InterPro" id="IPR018669">
    <property type="entry name" value="Toxin_HigB"/>
</dbReference>
<gene>
    <name evidence="1" type="ordered locus">Cpha266_1700</name>
</gene>